<dbReference type="Gene3D" id="2.40.128.720">
    <property type="match status" value="2"/>
</dbReference>
<keyword evidence="3" id="KW-1185">Reference proteome</keyword>
<proteinExistence type="predicted"/>
<evidence type="ECO:0000313" key="3">
    <source>
        <dbReference type="Proteomes" id="UP000597617"/>
    </source>
</evidence>
<evidence type="ECO:0000256" key="1">
    <source>
        <dbReference type="SAM" id="SignalP"/>
    </source>
</evidence>
<reference evidence="2 3" key="1">
    <citation type="submission" date="2020-11" db="EMBL/GenBank/DDBJ databases">
        <authorList>
            <person name="Kim M.K."/>
        </authorList>
    </citation>
    <scope>NUCLEOTIDE SEQUENCE [LARGE SCALE GENOMIC DNA]</scope>
    <source>
        <strain evidence="2 3">BT683</strain>
    </source>
</reference>
<protein>
    <recommendedName>
        <fullName evidence="4">T9SS type A sorting domain-containing protein</fullName>
    </recommendedName>
</protein>
<comment type="caution">
    <text evidence="2">The sequence shown here is derived from an EMBL/GenBank/DDBJ whole genome shotgun (WGS) entry which is preliminary data.</text>
</comment>
<evidence type="ECO:0000313" key="2">
    <source>
        <dbReference type="EMBL" id="MBF9236116.1"/>
    </source>
</evidence>
<dbReference type="EMBL" id="JADQDQ010000001">
    <property type="protein sequence ID" value="MBF9236116.1"/>
    <property type="molecule type" value="Genomic_DNA"/>
</dbReference>
<keyword evidence="1" id="KW-0732">Signal</keyword>
<dbReference type="RefSeq" id="WP_196280486.1">
    <property type="nucleotide sequence ID" value="NZ_JADQDQ010000001.1"/>
</dbReference>
<gene>
    <name evidence="2" type="ORF">I2I05_01790</name>
</gene>
<accession>A0ABS0ICP0</accession>
<dbReference type="Proteomes" id="UP000597617">
    <property type="component" value="Unassembled WGS sequence"/>
</dbReference>
<name>A0ABS0ICP0_9BACT</name>
<evidence type="ECO:0008006" key="4">
    <source>
        <dbReference type="Google" id="ProtNLM"/>
    </source>
</evidence>
<feature type="signal peptide" evidence="1">
    <location>
        <begin position="1"/>
        <end position="21"/>
    </location>
</feature>
<organism evidence="2 3">
    <name type="scientific">Hymenobacter jeongseonensis</name>
    <dbReference type="NCBI Taxonomy" id="2791027"/>
    <lineage>
        <taxon>Bacteria</taxon>
        <taxon>Pseudomonadati</taxon>
        <taxon>Bacteroidota</taxon>
        <taxon>Cytophagia</taxon>
        <taxon>Cytophagales</taxon>
        <taxon>Hymenobacteraceae</taxon>
        <taxon>Hymenobacter</taxon>
    </lineage>
</organism>
<feature type="chain" id="PRO_5045794022" description="T9SS type A sorting domain-containing protein" evidence="1">
    <location>
        <begin position="22"/>
        <end position="415"/>
    </location>
</feature>
<sequence length="415" mass="45226">MLKLSLSIVTGLFLAGATASAQTNILLPTASGGGLSNRATGLVPGAFVRQITAAQLQEAIFQNYTNGNWVDFSRARYSRYYAPLLPGLIETDLKNGNAWTLSSASRLRYNSAGLVLTDTIDQFQQPTYGPFSVLVNTYNTPTQVRWEWQLTRPAGSAASVPFDSVSRNTHTYNAAGQRTQVLHQLYTARTFLSVSRDLYTYNAQNLVSVQETQTSTNNGTNWAPSTRSTYTYNAANKVQQVVNQIASSTGVYTNSTRDTYQYDAQGRPSVVTTDNWVNNAWVVDSQNLYAYNAAGDLASLTNQDWTGSAFVNVSRVLFNYQQVTSSRGAAALRPLAVVPNPSEAGTTAQILLETGTAAPHGAVFDQLGRRVTVLTSTPAQAARGVLPLPTNLPAGLYLVYLRAGNRHWQARWQQL</sequence>